<comment type="caution">
    <text evidence="1">The sequence shown here is derived from an EMBL/GenBank/DDBJ whole genome shotgun (WGS) entry which is preliminary data.</text>
</comment>
<proteinExistence type="predicted"/>
<dbReference type="EMBL" id="CM046126">
    <property type="protein sequence ID" value="KAI8426979.1"/>
    <property type="molecule type" value="Genomic_DNA"/>
</dbReference>
<keyword evidence="2" id="KW-1185">Reference proteome</keyword>
<gene>
    <name evidence="1" type="ORF">MSG28_014634</name>
</gene>
<organism evidence="1 2">
    <name type="scientific">Choristoneura fumiferana</name>
    <name type="common">Spruce budworm moth</name>
    <name type="synonym">Archips fumiferana</name>
    <dbReference type="NCBI Taxonomy" id="7141"/>
    <lineage>
        <taxon>Eukaryota</taxon>
        <taxon>Metazoa</taxon>
        <taxon>Ecdysozoa</taxon>
        <taxon>Arthropoda</taxon>
        <taxon>Hexapoda</taxon>
        <taxon>Insecta</taxon>
        <taxon>Pterygota</taxon>
        <taxon>Neoptera</taxon>
        <taxon>Endopterygota</taxon>
        <taxon>Lepidoptera</taxon>
        <taxon>Glossata</taxon>
        <taxon>Ditrysia</taxon>
        <taxon>Tortricoidea</taxon>
        <taxon>Tortricidae</taxon>
        <taxon>Tortricinae</taxon>
        <taxon>Choristoneura</taxon>
    </lineage>
</organism>
<evidence type="ECO:0000313" key="1">
    <source>
        <dbReference type="EMBL" id="KAI8426979.1"/>
    </source>
</evidence>
<evidence type="ECO:0000313" key="2">
    <source>
        <dbReference type="Proteomes" id="UP001064048"/>
    </source>
</evidence>
<name>A0ACC0JS40_CHOFU</name>
<protein>
    <submittedName>
        <fullName evidence="1">Uncharacterized protein</fullName>
    </submittedName>
</protein>
<sequence>MMEQRPSPSIYPANLTELLAVSYQHNTERLSIADGFGESFAEPNDRSSSPVSTIEEDSQSAFGVDLTGKATNLAGKSFTIAAILGLTNAEEDAMNLSVQERLQSQRQLQSYLYAGHDIQRLNDGFCRGMVPPGMRQEISCLAQQNSGMIYRLRYSRTDMTFKFSRKERTPTLKAGNALVTLLVFQVSMGDDSPRPEPRPAQSRAPRHSISCTTSSGRSKRIRTIFTPEQLERLEAEFERQQYMVGPERLYLAHALQLTEAQVKVWFQNRRIKWRKHHLEVTQQRLAVLQRHRPEGDED</sequence>
<reference evidence="1 2" key="1">
    <citation type="journal article" date="2022" name="Genome Biol. Evol.">
        <title>The Spruce Budworm Genome: Reconstructing the Evolutionary History of Antifreeze Proteins.</title>
        <authorList>
            <person name="Beliveau C."/>
            <person name="Gagne P."/>
            <person name="Picq S."/>
            <person name="Vernygora O."/>
            <person name="Keeling C.I."/>
            <person name="Pinkney K."/>
            <person name="Doucet D."/>
            <person name="Wen F."/>
            <person name="Johnston J.S."/>
            <person name="Maaroufi H."/>
            <person name="Boyle B."/>
            <person name="Laroche J."/>
            <person name="Dewar K."/>
            <person name="Juretic N."/>
            <person name="Blackburn G."/>
            <person name="Nisole A."/>
            <person name="Brunet B."/>
            <person name="Brandao M."/>
            <person name="Lumley L."/>
            <person name="Duan J."/>
            <person name="Quan G."/>
            <person name="Lucarotti C.J."/>
            <person name="Roe A.D."/>
            <person name="Sperling F.A.H."/>
            <person name="Levesque R.C."/>
            <person name="Cusson M."/>
        </authorList>
    </citation>
    <scope>NUCLEOTIDE SEQUENCE [LARGE SCALE GENOMIC DNA]</scope>
    <source>
        <strain evidence="1">Glfc:IPQL:Cfum</strain>
    </source>
</reference>
<accession>A0ACC0JS40</accession>
<dbReference type="Proteomes" id="UP001064048">
    <property type="component" value="Chromosome 26"/>
</dbReference>